<feature type="region of interest" description="Disordered" evidence="1">
    <location>
        <begin position="1"/>
        <end position="20"/>
    </location>
</feature>
<organism evidence="2 3">
    <name type="scientific">Athelia psychrophila</name>
    <dbReference type="NCBI Taxonomy" id="1759441"/>
    <lineage>
        <taxon>Eukaryota</taxon>
        <taxon>Fungi</taxon>
        <taxon>Dikarya</taxon>
        <taxon>Basidiomycota</taxon>
        <taxon>Agaricomycotina</taxon>
        <taxon>Agaricomycetes</taxon>
        <taxon>Agaricomycetidae</taxon>
        <taxon>Atheliales</taxon>
        <taxon>Atheliaceae</taxon>
        <taxon>Athelia</taxon>
    </lineage>
</organism>
<evidence type="ECO:0000256" key="1">
    <source>
        <dbReference type="SAM" id="MobiDB-lite"/>
    </source>
</evidence>
<keyword evidence="3" id="KW-1185">Reference proteome</keyword>
<dbReference type="EMBL" id="KV417544">
    <property type="protein sequence ID" value="KZP21804.1"/>
    <property type="molecule type" value="Genomic_DNA"/>
</dbReference>
<dbReference type="OrthoDB" id="1658288at2759"/>
<protein>
    <submittedName>
        <fullName evidence="2">Uncharacterized protein</fullName>
    </submittedName>
</protein>
<proteinExistence type="predicted"/>
<dbReference type="AlphaFoldDB" id="A0A166KDT7"/>
<gene>
    <name evidence="2" type="ORF">FIBSPDRAFT_1043919</name>
</gene>
<evidence type="ECO:0000313" key="2">
    <source>
        <dbReference type="EMBL" id="KZP21804.1"/>
    </source>
</evidence>
<reference evidence="2 3" key="1">
    <citation type="journal article" date="2016" name="Mol. Biol. Evol.">
        <title>Comparative Genomics of Early-Diverging Mushroom-Forming Fungi Provides Insights into the Origins of Lignocellulose Decay Capabilities.</title>
        <authorList>
            <person name="Nagy L.G."/>
            <person name="Riley R."/>
            <person name="Tritt A."/>
            <person name="Adam C."/>
            <person name="Daum C."/>
            <person name="Floudas D."/>
            <person name="Sun H."/>
            <person name="Yadav J.S."/>
            <person name="Pangilinan J."/>
            <person name="Larsson K.H."/>
            <person name="Matsuura K."/>
            <person name="Barry K."/>
            <person name="Labutti K."/>
            <person name="Kuo R."/>
            <person name="Ohm R.A."/>
            <person name="Bhattacharya S.S."/>
            <person name="Shirouzu T."/>
            <person name="Yoshinaga Y."/>
            <person name="Martin F.M."/>
            <person name="Grigoriev I.V."/>
            <person name="Hibbett D.S."/>
        </authorList>
    </citation>
    <scope>NUCLEOTIDE SEQUENCE [LARGE SCALE GENOMIC DNA]</scope>
    <source>
        <strain evidence="2 3">CBS 109695</strain>
    </source>
</reference>
<feature type="compositionally biased region" description="Polar residues" evidence="1">
    <location>
        <begin position="8"/>
        <end position="20"/>
    </location>
</feature>
<evidence type="ECO:0000313" key="3">
    <source>
        <dbReference type="Proteomes" id="UP000076532"/>
    </source>
</evidence>
<name>A0A166KDT7_9AGAM</name>
<dbReference type="Proteomes" id="UP000076532">
    <property type="component" value="Unassembled WGS sequence"/>
</dbReference>
<sequence length="272" mass="30273">MHLKNAEAGSSSSAPITQPTFPHKVFTDQLGIAMLHKGGNVEVDVAAGVMDPAREHIIVQLQRLGDIDPDLLLLFKTLAFFDPENIPIDIIVFGAKGVELHLEKPLVVPERKSILRDWLATKLPWTQKTLELPSVNTTSAGVPLELRPLLGSICSERWMRGALRHFEDLSLARLPHGERNSLHVDDLIQQVVLQQSTASHPLGQDPCFALAITLLCGAFQSIGDPVLPQFWPEYEILVPHLMSLAKYDSTAINQNRDEMRDTMESVECRRTV</sequence>
<accession>A0A166KDT7</accession>